<protein>
    <submittedName>
        <fullName evidence="3">Collagen alpha-1(III) chain-like</fullName>
    </submittedName>
</protein>
<feature type="region of interest" description="Disordered" evidence="1">
    <location>
        <begin position="182"/>
        <end position="242"/>
    </location>
</feature>
<feature type="compositionally biased region" description="Low complexity" evidence="1">
    <location>
        <begin position="195"/>
        <end position="210"/>
    </location>
</feature>
<dbReference type="Proteomes" id="UP001165780">
    <property type="component" value="Unplaced"/>
</dbReference>
<accession>A0A9W2VZ32</accession>
<keyword evidence="2" id="KW-1185">Reference proteome</keyword>
<organism evidence="2 3">
    <name type="scientific">Panthera pardus</name>
    <name type="common">Leopard</name>
    <name type="synonym">Felis pardus</name>
    <dbReference type="NCBI Taxonomy" id="9691"/>
    <lineage>
        <taxon>Eukaryota</taxon>
        <taxon>Metazoa</taxon>
        <taxon>Chordata</taxon>
        <taxon>Craniata</taxon>
        <taxon>Vertebrata</taxon>
        <taxon>Euteleostomi</taxon>
        <taxon>Mammalia</taxon>
        <taxon>Eutheria</taxon>
        <taxon>Laurasiatheria</taxon>
        <taxon>Carnivora</taxon>
        <taxon>Feliformia</taxon>
        <taxon>Felidae</taxon>
        <taxon>Pantherinae</taxon>
        <taxon>Panthera</taxon>
    </lineage>
</organism>
<proteinExistence type="predicted"/>
<name>A0A9W2VZ32_PANPR</name>
<sequence>MLLEAILAFTDDTAGGIALSAPRGRPGAQGSGAPAPVLRGWVPSRKGQSALQGCPRQAEPLCPAHSARAGPAPDVKRCREGELSETRATPWPFLRVPSGAKSDRDALRAEEEALLWVKEGSGHEEATSSPLKGKQGLPAAPGERAVPDPTGLVLQLPTDPGAAGSFQTLLTGFGGSGLLTVSPRPSRQEMGRGWASLPGASGGAPAPTLTWNPNQAAASNAPVPQVPSAPRSQAAGHRDPAPASACRAVRTWALRAWVVPAPHCSAVRRPCLLLLPNLGDVSCT</sequence>
<reference evidence="3" key="1">
    <citation type="submission" date="2025-08" db="UniProtKB">
        <authorList>
            <consortium name="RefSeq"/>
        </authorList>
    </citation>
    <scope>IDENTIFICATION</scope>
    <source>
        <tissue evidence="3">Whole blood</tissue>
    </source>
</reference>
<dbReference type="RefSeq" id="XP_053763997.1">
    <property type="nucleotide sequence ID" value="XM_053908022.1"/>
</dbReference>
<feature type="region of interest" description="Disordered" evidence="1">
    <location>
        <begin position="20"/>
        <end position="76"/>
    </location>
</feature>
<evidence type="ECO:0000313" key="2">
    <source>
        <dbReference type="Proteomes" id="UP001165780"/>
    </source>
</evidence>
<evidence type="ECO:0000256" key="1">
    <source>
        <dbReference type="SAM" id="MobiDB-lite"/>
    </source>
</evidence>
<gene>
    <name evidence="3" type="primary">LOC128778601</name>
</gene>
<dbReference type="GeneID" id="128778601"/>
<evidence type="ECO:0000313" key="3">
    <source>
        <dbReference type="RefSeq" id="XP_053763997.1"/>
    </source>
</evidence>
<feature type="region of interest" description="Disordered" evidence="1">
    <location>
        <begin position="120"/>
        <end position="146"/>
    </location>
</feature>
<dbReference type="AlphaFoldDB" id="A0A9W2VZ32"/>